<proteinExistence type="predicted"/>
<sequence length="84" mass="10153">MFLKRIIYFSRKTLRLYLQSSTMSTFTSRINMVTGNNEWIFVDDDDFDYNQELARSAFADMLHDHERNIQYEKAIIKTFFLLII</sequence>
<evidence type="ECO:0000313" key="1">
    <source>
        <dbReference type="EMBL" id="CAF1040353.1"/>
    </source>
</evidence>
<accession>A0A814JQB5</accession>
<dbReference type="OrthoDB" id="412876at2759"/>
<name>A0A814JQB5_9BILA</name>
<gene>
    <name evidence="1" type="ORF">VCS650_LOCUS16831</name>
</gene>
<organism evidence="1 2">
    <name type="scientific">Adineta steineri</name>
    <dbReference type="NCBI Taxonomy" id="433720"/>
    <lineage>
        <taxon>Eukaryota</taxon>
        <taxon>Metazoa</taxon>
        <taxon>Spiralia</taxon>
        <taxon>Gnathifera</taxon>
        <taxon>Rotifera</taxon>
        <taxon>Eurotatoria</taxon>
        <taxon>Bdelloidea</taxon>
        <taxon>Adinetida</taxon>
        <taxon>Adinetidae</taxon>
        <taxon>Adineta</taxon>
    </lineage>
</organism>
<dbReference type="AlphaFoldDB" id="A0A814JQB5"/>
<dbReference type="Proteomes" id="UP000663891">
    <property type="component" value="Unassembled WGS sequence"/>
</dbReference>
<dbReference type="EMBL" id="CAJNON010000152">
    <property type="protein sequence ID" value="CAF1040353.1"/>
    <property type="molecule type" value="Genomic_DNA"/>
</dbReference>
<reference evidence="1" key="1">
    <citation type="submission" date="2021-02" db="EMBL/GenBank/DDBJ databases">
        <authorList>
            <person name="Nowell W R."/>
        </authorList>
    </citation>
    <scope>NUCLEOTIDE SEQUENCE</scope>
</reference>
<protein>
    <submittedName>
        <fullName evidence="1">Uncharacterized protein</fullName>
    </submittedName>
</protein>
<comment type="caution">
    <text evidence="1">The sequence shown here is derived from an EMBL/GenBank/DDBJ whole genome shotgun (WGS) entry which is preliminary data.</text>
</comment>
<evidence type="ECO:0000313" key="2">
    <source>
        <dbReference type="Proteomes" id="UP000663891"/>
    </source>
</evidence>